<protein>
    <submittedName>
        <fullName evidence="1">Uncharacterized protein DUF1838</fullName>
    </submittedName>
</protein>
<evidence type="ECO:0000313" key="2">
    <source>
        <dbReference type="Proteomes" id="UP000269412"/>
    </source>
</evidence>
<dbReference type="OrthoDB" id="7620353at2"/>
<evidence type="ECO:0000313" key="1">
    <source>
        <dbReference type="EMBL" id="RKR15210.1"/>
    </source>
</evidence>
<dbReference type="InterPro" id="IPR014990">
    <property type="entry name" value="DUF1838"/>
</dbReference>
<dbReference type="AlphaFoldDB" id="A0A495EE61"/>
<reference evidence="1 2" key="1">
    <citation type="submission" date="2018-10" db="EMBL/GenBank/DDBJ databases">
        <title>Genomic Encyclopedia of Archaeal and Bacterial Type Strains, Phase II (KMG-II): from individual species to whole genera.</title>
        <authorList>
            <person name="Goeker M."/>
        </authorList>
    </citation>
    <scope>NUCLEOTIDE SEQUENCE [LARGE SCALE GENOMIC DNA]</scope>
    <source>
        <strain evidence="1 2">DSM 25230</strain>
    </source>
</reference>
<keyword evidence="2" id="KW-1185">Reference proteome</keyword>
<comment type="caution">
    <text evidence="1">The sequence shown here is derived from an EMBL/GenBank/DDBJ whole genome shotgun (WGS) entry which is preliminary data.</text>
</comment>
<dbReference type="RefSeq" id="WP_121065091.1">
    <property type="nucleotide sequence ID" value="NZ_RBIQ01000007.1"/>
</dbReference>
<dbReference type="Pfam" id="PF08894">
    <property type="entry name" value="DUF1838"/>
    <property type="match status" value="1"/>
</dbReference>
<dbReference type="PROSITE" id="PS51257">
    <property type="entry name" value="PROKAR_LIPOPROTEIN"/>
    <property type="match status" value="1"/>
</dbReference>
<gene>
    <name evidence="1" type="ORF">CLV91_1292</name>
</gene>
<organism evidence="1 2">
    <name type="scientific">Maribacter vaceletii</name>
    <dbReference type="NCBI Taxonomy" id="1206816"/>
    <lineage>
        <taxon>Bacteria</taxon>
        <taxon>Pseudomonadati</taxon>
        <taxon>Bacteroidota</taxon>
        <taxon>Flavobacteriia</taxon>
        <taxon>Flavobacteriales</taxon>
        <taxon>Flavobacteriaceae</taxon>
        <taxon>Maribacter</taxon>
    </lineage>
</organism>
<dbReference type="Proteomes" id="UP000269412">
    <property type="component" value="Unassembled WGS sequence"/>
</dbReference>
<dbReference type="EMBL" id="RBIQ01000007">
    <property type="protein sequence ID" value="RKR15210.1"/>
    <property type="molecule type" value="Genomic_DNA"/>
</dbReference>
<name>A0A495EE61_9FLAO</name>
<proteinExistence type="predicted"/>
<sequence length="288" mass="33199">MRLISSLFLAFFIFMGCKDEKQLETQKEEKEVLHPSQDKKSYKHAPEPLKTWVNARAGTGKPVHWIAEGSVYEYPSGKKLFGMIGFDSSTIIWPEEENGKITHLTRKTFAYTDPETGEVITEYNGNKVEPIAYPYQMITYRLENNKIFGDVEQGVGERVQQIKAKEGIPYRKMGNTFVYNASVFLDFPLPSGTQYQAWENYDFFIHPEATVEEPHQMSWQRYGKLPKWAGDGHAIIQLYSWRVESHEEFPSNLLNWAKEVKPKWLNPPKDVAEIRALQKGKAGAGWGR</sequence>
<accession>A0A495EE61</accession>